<comment type="similarity">
    <text evidence="1 3">Belongs to the enoyl-CoA hydratase/isomerase family.</text>
</comment>
<dbReference type="InterPro" id="IPR001753">
    <property type="entry name" value="Enoyl-CoA_hydra/iso"/>
</dbReference>
<evidence type="ECO:0000313" key="4">
    <source>
        <dbReference type="EMBL" id="MDF3837442.1"/>
    </source>
</evidence>
<evidence type="ECO:0000313" key="5">
    <source>
        <dbReference type="Proteomes" id="UP001216674"/>
    </source>
</evidence>
<dbReference type="Gene3D" id="3.90.226.10">
    <property type="entry name" value="2-enoyl-CoA Hydratase, Chain A, domain 1"/>
    <property type="match status" value="1"/>
</dbReference>
<name>A0ABT6AXW5_9BURK</name>
<dbReference type="InterPro" id="IPR018376">
    <property type="entry name" value="Enoyl-CoA_hyd/isom_CS"/>
</dbReference>
<reference evidence="4 5" key="1">
    <citation type="submission" date="2023-03" db="EMBL/GenBank/DDBJ databases">
        <title>Draft assemblies of triclosan tolerant bacteria isolated from returned activated sludge.</title>
        <authorList>
            <person name="Van Hamelsveld S."/>
        </authorList>
    </citation>
    <scope>NUCLEOTIDE SEQUENCE [LARGE SCALE GENOMIC DNA]</scope>
    <source>
        <strain evidence="4 5">GW210010_S58</strain>
    </source>
</reference>
<proteinExistence type="inferred from homology"/>
<dbReference type="SUPFAM" id="SSF52096">
    <property type="entry name" value="ClpP/crotonase"/>
    <property type="match status" value="1"/>
</dbReference>
<dbReference type="PROSITE" id="PS00166">
    <property type="entry name" value="ENOYL_COA_HYDRATASE"/>
    <property type="match status" value="1"/>
</dbReference>
<dbReference type="RefSeq" id="WP_276267654.1">
    <property type="nucleotide sequence ID" value="NZ_JARJLM010000509.1"/>
</dbReference>
<organism evidence="4 5">
    <name type="scientific">Cupriavidus basilensis</name>
    <dbReference type="NCBI Taxonomy" id="68895"/>
    <lineage>
        <taxon>Bacteria</taxon>
        <taxon>Pseudomonadati</taxon>
        <taxon>Pseudomonadota</taxon>
        <taxon>Betaproteobacteria</taxon>
        <taxon>Burkholderiales</taxon>
        <taxon>Burkholderiaceae</taxon>
        <taxon>Cupriavidus</taxon>
    </lineage>
</organism>
<gene>
    <name evidence="4" type="ORF">P3W85_31500</name>
</gene>
<dbReference type="Gene3D" id="1.10.12.10">
    <property type="entry name" value="Lyase 2-enoyl-coa Hydratase, Chain A, domain 2"/>
    <property type="match status" value="1"/>
</dbReference>
<evidence type="ECO:0000256" key="2">
    <source>
        <dbReference type="ARBA" id="ARBA00023239"/>
    </source>
</evidence>
<accession>A0ABT6AXW5</accession>
<dbReference type="InterPro" id="IPR014748">
    <property type="entry name" value="Enoyl-CoA_hydra_C"/>
</dbReference>
<dbReference type="Pfam" id="PF00378">
    <property type="entry name" value="ECH_1"/>
    <property type="match status" value="1"/>
</dbReference>
<evidence type="ECO:0000256" key="1">
    <source>
        <dbReference type="ARBA" id="ARBA00005254"/>
    </source>
</evidence>
<protein>
    <submittedName>
        <fullName evidence="4">Enoyl-CoA hydratase/isomerase family protein</fullName>
    </submittedName>
</protein>
<dbReference type="InterPro" id="IPR029045">
    <property type="entry name" value="ClpP/crotonase-like_dom_sf"/>
</dbReference>
<keyword evidence="5" id="KW-1185">Reference proteome</keyword>
<sequence>MQTNGEPHLCIEKSVATITLKRPELANRLSPGDLQVMREHINSVNAMAHVLVLRFTGTGKYFCSGYDIGALANADEAGAPAFGELIDLIEAARPVTIAAVNGGVYGGATDLCLACDFRVGVPHCDMFMPAARLGLHFYRGGLERYVSRLGVDTAKRLFLTAARLDAGEMLRVGFLNEVVAADTLAQRVEELSATLAGMAPIALLGMKQALNQIARGALDVAALERDIARAGASADLREGAAAWREKRPAAFTGR</sequence>
<dbReference type="PANTHER" id="PTHR11941">
    <property type="entry name" value="ENOYL-COA HYDRATASE-RELATED"/>
    <property type="match status" value="1"/>
</dbReference>
<keyword evidence="2" id="KW-0456">Lyase</keyword>
<dbReference type="Proteomes" id="UP001216674">
    <property type="component" value="Unassembled WGS sequence"/>
</dbReference>
<dbReference type="CDD" id="cd06558">
    <property type="entry name" value="crotonase-like"/>
    <property type="match status" value="1"/>
</dbReference>
<dbReference type="PANTHER" id="PTHR11941:SF54">
    <property type="entry name" value="ENOYL-COA HYDRATASE, MITOCHONDRIAL"/>
    <property type="match status" value="1"/>
</dbReference>
<comment type="caution">
    <text evidence="4">The sequence shown here is derived from an EMBL/GenBank/DDBJ whole genome shotgun (WGS) entry which is preliminary data.</text>
</comment>
<dbReference type="EMBL" id="JARJLM010000509">
    <property type="protein sequence ID" value="MDF3837442.1"/>
    <property type="molecule type" value="Genomic_DNA"/>
</dbReference>
<evidence type="ECO:0000256" key="3">
    <source>
        <dbReference type="RuleBase" id="RU003707"/>
    </source>
</evidence>